<keyword evidence="6 13" id="KW-0349">Heme</keyword>
<keyword evidence="12 13" id="KW-0472">Membrane</keyword>
<dbReference type="PIRSF" id="PIRSF006446">
    <property type="entry name" value="Cyt_quinol_oxidase_1"/>
    <property type="match status" value="1"/>
</dbReference>
<dbReference type="PANTHER" id="PTHR30365:SF0">
    <property type="entry name" value="CYTOCHROME BD-I UBIQUINOL OXIDASE SUBUNIT 1"/>
    <property type="match status" value="1"/>
</dbReference>
<comment type="similarity">
    <text evidence="2 13">Belongs to the cytochrome ubiquinol oxidase subunit 1 family.</text>
</comment>
<evidence type="ECO:0000256" key="10">
    <source>
        <dbReference type="ARBA" id="ARBA00022989"/>
    </source>
</evidence>
<dbReference type="Pfam" id="PF01654">
    <property type="entry name" value="Cyt_bd_oxida_I"/>
    <property type="match status" value="1"/>
</dbReference>
<dbReference type="InterPro" id="IPR002585">
    <property type="entry name" value="Cyt-d_ubiquinol_oxidase_su_1"/>
</dbReference>
<evidence type="ECO:0000256" key="8">
    <source>
        <dbReference type="ARBA" id="ARBA00022723"/>
    </source>
</evidence>
<keyword evidence="10 13" id="KW-1133">Transmembrane helix</keyword>
<dbReference type="EMBL" id="JADINH010000083">
    <property type="protein sequence ID" value="MBO8415506.1"/>
    <property type="molecule type" value="Genomic_DNA"/>
</dbReference>
<feature type="transmembrane region" description="Helical" evidence="13">
    <location>
        <begin position="394"/>
        <end position="414"/>
    </location>
</feature>
<evidence type="ECO:0000256" key="9">
    <source>
        <dbReference type="ARBA" id="ARBA00022982"/>
    </source>
</evidence>
<dbReference type="GO" id="GO:0019646">
    <property type="term" value="P:aerobic electron transport chain"/>
    <property type="evidence" value="ECO:0007669"/>
    <property type="project" value="InterPro"/>
</dbReference>
<protein>
    <submittedName>
        <fullName evidence="14">Cytochrome ubiquinol oxidase subunit I</fullName>
    </submittedName>
</protein>
<comment type="subcellular location">
    <subcellularLocation>
        <location evidence="1">Cell inner membrane</location>
        <topology evidence="1">Multi-pass membrane protein</topology>
    </subcellularLocation>
</comment>
<keyword evidence="11 13" id="KW-0408">Iron</keyword>
<feature type="transmembrane region" description="Helical" evidence="13">
    <location>
        <begin position="222"/>
        <end position="240"/>
    </location>
</feature>
<dbReference type="GO" id="GO:0020037">
    <property type="term" value="F:heme binding"/>
    <property type="evidence" value="ECO:0007669"/>
    <property type="project" value="TreeGrafter"/>
</dbReference>
<evidence type="ECO:0000256" key="7">
    <source>
        <dbReference type="ARBA" id="ARBA00022692"/>
    </source>
</evidence>
<evidence type="ECO:0000256" key="1">
    <source>
        <dbReference type="ARBA" id="ARBA00004429"/>
    </source>
</evidence>
<dbReference type="GO" id="GO:0070069">
    <property type="term" value="C:cytochrome complex"/>
    <property type="evidence" value="ECO:0007669"/>
    <property type="project" value="UniProtKB-UniRule"/>
</dbReference>
<evidence type="ECO:0000256" key="4">
    <source>
        <dbReference type="ARBA" id="ARBA00022475"/>
    </source>
</evidence>
<keyword evidence="3 13" id="KW-0813">Transport</keyword>
<dbReference type="Proteomes" id="UP000823631">
    <property type="component" value="Unassembled WGS sequence"/>
</dbReference>
<evidence type="ECO:0000256" key="2">
    <source>
        <dbReference type="ARBA" id="ARBA00009819"/>
    </source>
</evidence>
<feature type="transmembrane region" description="Helical" evidence="13">
    <location>
        <begin position="56"/>
        <end position="73"/>
    </location>
</feature>
<evidence type="ECO:0000256" key="13">
    <source>
        <dbReference type="PIRNR" id="PIRNR006446"/>
    </source>
</evidence>
<accession>A0A9D9GSW8</accession>
<evidence type="ECO:0000256" key="3">
    <source>
        <dbReference type="ARBA" id="ARBA00022448"/>
    </source>
</evidence>
<feature type="transmembrane region" description="Helical" evidence="13">
    <location>
        <begin position="426"/>
        <end position="447"/>
    </location>
</feature>
<dbReference type="GO" id="GO:0005886">
    <property type="term" value="C:plasma membrane"/>
    <property type="evidence" value="ECO:0007669"/>
    <property type="project" value="UniProtKB-SubCell"/>
</dbReference>
<keyword evidence="4 13" id="KW-1003">Cell membrane</keyword>
<organism evidence="14 15">
    <name type="scientific">Candidatus Avisuccinivibrio stercorigallinarum</name>
    <dbReference type="NCBI Taxonomy" id="2840704"/>
    <lineage>
        <taxon>Bacteria</taxon>
        <taxon>Pseudomonadati</taxon>
        <taxon>Pseudomonadota</taxon>
        <taxon>Gammaproteobacteria</taxon>
        <taxon>Aeromonadales</taxon>
        <taxon>Succinivibrionaceae</taxon>
        <taxon>Succinivibrionaceae incertae sedis</taxon>
        <taxon>Candidatus Avisuccinivibrio</taxon>
    </lineage>
</organism>
<dbReference type="PANTHER" id="PTHR30365">
    <property type="entry name" value="CYTOCHROME D UBIQUINOL OXIDASE"/>
    <property type="match status" value="1"/>
</dbReference>
<feature type="transmembrane region" description="Helical" evidence="13">
    <location>
        <begin position="186"/>
        <end position="210"/>
    </location>
</feature>
<feature type="transmembrane region" description="Helical" evidence="13">
    <location>
        <begin position="474"/>
        <end position="497"/>
    </location>
</feature>
<sequence>MFSEAMIELSRWQFAVTSMYHFIFVPLTLGLSWMVFIMELIYVRTGNVLYKDMTRFWGKLFGINFAIGVATGITMEFEFGTNWSNYSHYVGDIFGAPLAIEGLLAFFLESTFIGLFFTGWNRMSKKTHLVVTFLTALGSNLSAMWILIANGWMQYPEFAVFSPEKMRMEMVDFFGLVTSPVAQVKFAHTVCSGYITASFFIIGVSAFYMLKKRHLLLAKRSMTLGIAFCLCAMGGSALTGDLSALQVTEHQPAKLAAMEAEFETQEPPASWNILALPSQSKMDNYISIRFPALLGLIATHSLDTPVMGLRDIVAQNETRVENGGMALTALNKIRSGTASEEDRAVFEEHQDDLGYGLLLSMYAQDVSAPTELEIQTTAHNSVPPVLISFVSFRAMMGLVGIIGVLVLGAAFFLWYKKDLHNREKILKALVFAIPLPFLACEFGWILAEVGRQPWAIQDILPTALATSSLSTVDVGLSLLCFIGIYSLFLFIELTLMYKAVQRGPEISDQEAHGGSYAV</sequence>
<gene>
    <name evidence="14" type="ORF">IAB19_03880</name>
</gene>
<keyword evidence="8 13" id="KW-0479">Metal-binding</keyword>
<evidence type="ECO:0000256" key="6">
    <source>
        <dbReference type="ARBA" id="ARBA00022617"/>
    </source>
</evidence>
<reference evidence="14" key="2">
    <citation type="journal article" date="2021" name="PeerJ">
        <title>Extensive microbial diversity within the chicken gut microbiome revealed by metagenomics and culture.</title>
        <authorList>
            <person name="Gilroy R."/>
            <person name="Ravi A."/>
            <person name="Getino M."/>
            <person name="Pursley I."/>
            <person name="Horton D.L."/>
            <person name="Alikhan N.F."/>
            <person name="Baker D."/>
            <person name="Gharbi K."/>
            <person name="Hall N."/>
            <person name="Watson M."/>
            <person name="Adriaenssens E.M."/>
            <person name="Foster-Nyarko E."/>
            <person name="Jarju S."/>
            <person name="Secka A."/>
            <person name="Antonio M."/>
            <person name="Oren A."/>
            <person name="Chaudhuri R.R."/>
            <person name="La Ragione R."/>
            <person name="Hildebrand F."/>
            <person name="Pallen M.J."/>
        </authorList>
    </citation>
    <scope>NUCLEOTIDE SEQUENCE</scope>
    <source>
        <strain evidence="14">17213</strain>
    </source>
</reference>
<keyword evidence="9 13" id="KW-0249">Electron transport</keyword>
<proteinExistence type="inferred from homology"/>
<feature type="transmembrane region" description="Helical" evidence="13">
    <location>
        <begin position="20"/>
        <end position="44"/>
    </location>
</feature>
<evidence type="ECO:0000256" key="11">
    <source>
        <dbReference type="ARBA" id="ARBA00023004"/>
    </source>
</evidence>
<feature type="transmembrane region" description="Helical" evidence="13">
    <location>
        <begin position="129"/>
        <end position="148"/>
    </location>
</feature>
<dbReference type="GO" id="GO:0046872">
    <property type="term" value="F:metal ion binding"/>
    <property type="evidence" value="ECO:0007669"/>
    <property type="project" value="UniProtKB-UniRule"/>
</dbReference>
<keyword evidence="5" id="KW-0997">Cell inner membrane</keyword>
<keyword evidence="7 13" id="KW-0812">Transmembrane</keyword>
<reference evidence="14" key="1">
    <citation type="submission" date="2020-10" db="EMBL/GenBank/DDBJ databases">
        <authorList>
            <person name="Gilroy R."/>
        </authorList>
    </citation>
    <scope>NUCLEOTIDE SEQUENCE</scope>
    <source>
        <strain evidence="14">17213</strain>
    </source>
</reference>
<evidence type="ECO:0000313" key="15">
    <source>
        <dbReference type="Proteomes" id="UP000823631"/>
    </source>
</evidence>
<evidence type="ECO:0000313" key="14">
    <source>
        <dbReference type="EMBL" id="MBO8415506.1"/>
    </source>
</evidence>
<evidence type="ECO:0000256" key="5">
    <source>
        <dbReference type="ARBA" id="ARBA00022519"/>
    </source>
</evidence>
<comment type="caution">
    <text evidence="14">The sequence shown here is derived from an EMBL/GenBank/DDBJ whole genome shotgun (WGS) entry which is preliminary data.</text>
</comment>
<dbReference type="GO" id="GO:0016682">
    <property type="term" value="F:oxidoreductase activity, acting on diphenols and related substances as donors, oxygen as acceptor"/>
    <property type="evidence" value="ECO:0007669"/>
    <property type="project" value="TreeGrafter"/>
</dbReference>
<dbReference type="GO" id="GO:0009055">
    <property type="term" value="F:electron transfer activity"/>
    <property type="evidence" value="ECO:0007669"/>
    <property type="project" value="UniProtKB-UniRule"/>
</dbReference>
<name>A0A9D9GSW8_9GAMM</name>
<dbReference type="AlphaFoldDB" id="A0A9D9GSW8"/>
<evidence type="ECO:0000256" key="12">
    <source>
        <dbReference type="ARBA" id="ARBA00023136"/>
    </source>
</evidence>
<feature type="transmembrane region" description="Helical" evidence="13">
    <location>
        <begin position="93"/>
        <end position="117"/>
    </location>
</feature>